<evidence type="ECO:0000256" key="3">
    <source>
        <dbReference type="ARBA" id="ARBA00023140"/>
    </source>
</evidence>
<dbReference type="InterPro" id="IPR006785">
    <property type="entry name" value="Pex14_N"/>
</dbReference>
<dbReference type="InterPro" id="IPR025655">
    <property type="entry name" value="PEX14"/>
</dbReference>
<dbReference type="PANTHER" id="PTHR23058:SF5">
    <property type="entry name" value="PEROXISOMAL MEMBRANE PROTEIN PEX14"/>
    <property type="match status" value="1"/>
</dbReference>
<evidence type="ECO:0000256" key="8">
    <source>
        <dbReference type="SAM" id="MobiDB-lite"/>
    </source>
</evidence>
<keyword evidence="7" id="KW-0472">Membrane</keyword>
<evidence type="ECO:0000256" key="7">
    <source>
        <dbReference type="RuleBase" id="RU367032"/>
    </source>
</evidence>
<dbReference type="GO" id="GO:0005778">
    <property type="term" value="C:peroxisomal membrane"/>
    <property type="evidence" value="ECO:0007669"/>
    <property type="project" value="UniProtKB-SubCell"/>
</dbReference>
<evidence type="ECO:0000259" key="9">
    <source>
        <dbReference type="Pfam" id="PF04695"/>
    </source>
</evidence>
<dbReference type="AlphaFoldDB" id="A0AAI8YN17"/>
<name>A0AAI8YN17_9PEZI</name>
<dbReference type="GO" id="GO:0005102">
    <property type="term" value="F:signaling receptor binding"/>
    <property type="evidence" value="ECO:0007669"/>
    <property type="project" value="TreeGrafter"/>
</dbReference>
<dbReference type="Pfam" id="PF04695">
    <property type="entry name" value="Pex14_N"/>
    <property type="match status" value="1"/>
</dbReference>
<comment type="function">
    <text evidence="7">Component of the PEX13-PEX14 docking complex, a translocon channel that specifically mediates the import of peroxisomal cargo proteins bound to PEX5 receptor. The PEX13-PEX14 docking complex forms a large import pore which can be opened to a diameter of about 9 nm. Mechanistically, PEX5 receptor along with cargo proteins associates with the PEX14 subunit of the PEX13-PEX14 docking complex in the cytosol, leading to the insertion of the receptor into the organelle membrane with the concomitant translocation of the cargo into the peroxisome matrix.</text>
</comment>
<evidence type="ECO:0000313" key="10">
    <source>
        <dbReference type="EMBL" id="CAJ2510730.1"/>
    </source>
</evidence>
<comment type="subcellular location">
    <subcellularLocation>
        <location evidence="6 7">Peroxisome membrane</location>
    </subcellularLocation>
</comment>
<dbReference type="Proteomes" id="UP001295740">
    <property type="component" value="Unassembled WGS sequence"/>
</dbReference>
<keyword evidence="3 7" id="KW-0576">Peroxisome</keyword>
<keyword evidence="2" id="KW-0811">Translocation</keyword>
<keyword evidence="7" id="KW-0813">Transport</keyword>
<dbReference type="EMBL" id="CAUWAG010000018">
    <property type="protein sequence ID" value="CAJ2510730.1"/>
    <property type="molecule type" value="Genomic_DNA"/>
</dbReference>
<feature type="region of interest" description="Disordered" evidence="8">
    <location>
        <begin position="207"/>
        <end position="265"/>
    </location>
</feature>
<gene>
    <name evidence="10" type="ORF">KHLLAP_LOCUS11198</name>
</gene>
<organism evidence="10 11">
    <name type="scientific">Anthostomella pinea</name>
    <dbReference type="NCBI Taxonomy" id="933095"/>
    <lineage>
        <taxon>Eukaryota</taxon>
        <taxon>Fungi</taxon>
        <taxon>Dikarya</taxon>
        <taxon>Ascomycota</taxon>
        <taxon>Pezizomycotina</taxon>
        <taxon>Sordariomycetes</taxon>
        <taxon>Xylariomycetidae</taxon>
        <taxon>Xylariales</taxon>
        <taxon>Xylariaceae</taxon>
        <taxon>Anthostomella</taxon>
    </lineage>
</organism>
<evidence type="ECO:0000256" key="2">
    <source>
        <dbReference type="ARBA" id="ARBA00023010"/>
    </source>
</evidence>
<feature type="region of interest" description="Disordered" evidence="8">
    <location>
        <begin position="79"/>
        <end position="116"/>
    </location>
</feature>
<feature type="domain" description="Peroxisome membrane anchor protein Pex14p N-terminal" evidence="9">
    <location>
        <begin position="31"/>
        <end position="74"/>
    </location>
</feature>
<evidence type="ECO:0000256" key="5">
    <source>
        <dbReference type="ARBA" id="ARBA00029691"/>
    </source>
</evidence>
<dbReference type="GO" id="GO:0016560">
    <property type="term" value="P:protein import into peroxisome matrix, docking"/>
    <property type="evidence" value="ECO:0007669"/>
    <property type="project" value="UniProtKB-UniRule"/>
</dbReference>
<sequence length="364" mass="39537">MADKKKPSIPAWQQDQPAPGTDTGTDREPTETTLDHARKFLTDVNVRDASTEKKREFLEQKGFDKTQVQVLLDEVEAATQASARQPESASAAASDNAGQRTKAKPAPEANTTVASSTFDAPPIITYPEFLTTSPRPPPLLTPSRLANILSVAGSAWTLMYGVARFVVNPMVEDLNEKRSDYYSHVNDKLAILVEKLEGAASEVPYKNGKPLRSKTEEGAYADDESTFSDPSEMFYRDVGVQTSPPASLPERTSSNSADATEKPADAQARKLARIAASVRELTLMRTQEAERTADLRTTLQGIRDAVDKLASPPMPDYASIHGCLGYGRSSEPDDEFKKTKDAIRSVKGVLLSARSFPTATATAK</sequence>
<accession>A0AAI8YN17</accession>
<dbReference type="InterPro" id="IPR036388">
    <property type="entry name" value="WH-like_DNA-bd_sf"/>
</dbReference>
<evidence type="ECO:0000256" key="1">
    <source>
        <dbReference type="ARBA" id="ARBA00005443"/>
    </source>
</evidence>
<keyword evidence="11" id="KW-1185">Reference proteome</keyword>
<comment type="caution">
    <text evidence="10">The sequence shown here is derived from an EMBL/GenBank/DDBJ whole genome shotgun (WGS) entry which is preliminary data.</text>
</comment>
<feature type="region of interest" description="Disordered" evidence="8">
    <location>
        <begin position="1"/>
        <end position="38"/>
    </location>
</feature>
<reference evidence="10" key="1">
    <citation type="submission" date="2023-10" db="EMBL/GenBank/DDBJ databases">
        <authorList>
            <person name="Hackl T."/>
        </authorList>
    </citation>
    <scope>NUCLEOTIDE SEQUENCE</scope>
</reference>
<evidence type="ECO:0000313" key="11">
    <source>
        <dbReference type="Proteomes" id="UP001295740"/>
    </source>
</evidence>
<feature type="compositionally biased region" description="Polar residues" evidence="8">
    <location>
        <begin position="240"/>
        <end position="258"/>
    </location>
</feature>
<dbReference type="Gene3D" id="1.10.10.10">
    <property type="entry name" value="Winged helix-like DNA-binding domain superfamily/Winged helix DNA-binding domain"/>
    <property type="match status" value="1"/>
</dbReference>
<feature type="compositionally biased region" description="Basic and acidic residues" evidence="8">
    <location>
        <begin position="24"/>
        <end position="38"/>
    </location>
</feature>
<protein>
    <recommendedName>
        <fullName evidence="4 7">Peroxisomal membrane protein PEX14</fullName>
    </recommendedName>
    <alternativeName>
        <fullName evidence="5 7">Peroxin-14</fullName>
    </alternativeName>
</protein>
<proteinExistence type="inferred from homology"/>
<evidence type="ECO:0000256" key="4">
    <source>
        <dbReference type="ARBA" id="ARBA00029502"/>
    </source>
</evidence>
<dbReference type="GO" id="GO:1990429">
    <property type="term" value="C:peroxisomal importomer complex"/>
    <property type="evidence" value="ECO:0007669"/>
    <property type="project" value="TreeGrafter"/>
</dbReference>
<feature type="compositionally biased region" description="Polar residues" evidence="8">
    <location>
        <begin position="79"/>
        <end position="99"/>
    </location>
</feature>
<comment type="similarity">
    <text evidence="1 7">Belongs to the peroxin-14 family.</text>
</comment>
<keyword evidence="7" id="KW-0653">Protein transport</keyword>
<evidence type="ECO:0000256" key="6">
    <source>
        <dbReference type="ARBA" id="ARBA00046271"/>
    </source>
</evidence>
<dbReference type="PANTHER" id="PTHR23058">
    <property type="entry name" value="PEROXISOMAL MEMBRANE PROTEIN PEX14"/>
    <property type="match status" value="1"/>
</dbReference>